<feature type="domain" description="ABC transporter" evidence="8">
    <location>
        <begin position="370"/>
        <end position="605"/>
    </location>
</feature>
<evidence type="ECO:0000259" key="9">
    <source>
        <dbReference type="PROSITE" id="PS50929"/>
    </source>
</evidence>
<keyword evidence="11" id="KW-1185">Reference proteome</keyword>
<dbReference type="CDD" id="cd18542">
    <property type="entry name" value="ABC_6TM_YknU_like"/>
    <property type="match status" value="1"/>
</dbReference>
<dbReference type="EMBL" id="JBEPLU010000001">
    <property type="protein sequence ID" value="MET3527091.1"/>
    <property type="molecule type" value="Genomic_DNA"/>
</dbReference>
<sequence>MSESHPSARGARIPDSDPARVDVSQMPRVLQRITALSLKYPGRMALAVACSLGAAVASLTLPRLLGTAVDHAGALLKAGAASAQEAQGALWVTAGLIIAATVIRGLLTMVTGYQSEYVSQRVGYDLRLQYFQQLQRLSFGFHDKIHSGDLITRGMLDLEGARVFIQGGVMQFVSLTLLLSFASYMMLTTDLAMGLIGLAFVPVAGWALARMGFLLRVTWLRVQELMAVLTLTMEENLQGIRVVRAFAGKRFEMGKFDKASIDALNFSYKRITLRFRGVAVMTLSFYGSMGLLLWYGGHKVVDGSMTPGKLTEFLTYMTLLQTPIRQIAMIFNSAARATSSGARLFEVLDMKPEIADVPGAAPLSPTQGTLRFEHVDFAYDPAGKQILHDVSFEVRAGETLGIVGPPGSGKSTIANLIPRFYDVTGGAITIDGQDIREVSLASLREYVGLVQQESFLFDASIGHNVAYADPWAEDERIVRATRTAQIHDHIAGLPEEYDTRVGERGVALSGGQRQRLSIARGVVPGPGVMIFDDSTAAIDAVTERRVRDALAEATATKATIIIAHRLSSLMHADQIIVLDEGRVTERGTHEELVKAGGVYADLYELQTRSDAEAVMDEDAALAEVRA</sequence>
<feature type="transmembrane region" description="Helical" evidence="7">
    <location>
        <begin position="191"/>
        <end position="209"/>
    </location>
</feature>
<dbReference type="PANTHER" id="PTHR43394">
    <property type="entry name" value="ATP-DEPENDENT PERMEASE MDL1, MITOCHONDRIAL"/>
    <property type="match status" value="1"/>
</dbReference>
<evidence type="ECO:0000259" key="8">
    <source>
        <dbReference type="PROSITE" id="PS50893"/>
    </source>
</evidence>
<comment type="caution">
    <text evidence="10">The sequence shown here is derived from an EMBL/GenBank/DDBJ whole genome shotgun (WGS) entry which is preliminary data.</text>
</comment>
<reference evidence="10 11" key="1">
    <citation type="submission" date="2024-06" db="EMBL/GenBank/DDBJ databases">
        <title>Genomic Encyclopedia of Type Strains, Phase IV (KMG-IV): sequencing the most valuable type-strain genomes for metagenomic binning, comparative biology and taxonomic classification.</title>
        <authorList>
            <person name="Goeker M."/>
        </authorList>
    </citation>
    <scope>NUCLEOTIDE SEQUENCE [LARGE SCALE GENOMIC DNA]</scope>
    <source>
        <strain evidence="10 11">DSM 17809</strain>
    </source>
</reference>
<dbReference type="PROSITE" id="PS00211">
    <property type="entry name" value="ABC_TRANSPORTER_1"/>
    <property type="match status" value="1"/>
</dbReference>
<name>A0ABV2EKH4_9CAUL</name>
<evidence type="ECO:0000256" key="2">
    <source>
        <dbReference type="ARBA" id="ARBA00022692"/>
    </source>
</evidence>
<dbReference type="InterPro" id="IPR011527">
    <property type="entry name" value="ABC1_TM_dom"/>
</dbReference>
<dbReference type="GO" id="GO:0005524">
    <property type="term" value="F:ATP binding"/>
    <property type="evidence" value="ECO:0007669"/>
    <property type="project" value="UniProtKB-KW"/>
</dbReference>
<dbReference type="SUPFAM" id="SSF90123">
    <property type="entry name" value="ABC transporter transmembrane region"/>
    <property type="match status" value="1"/>
</dbReference>
<dbReference type="InterPro" id="IPR036640">
    <property type="entry name" value="ABC1_TM_sf"/>
</dbReference>
<dbReference type="InterPro" id="IPR039421">
    <property type="entry name" value="Type_1_exporter"/>
</dbReference>
<keyword evidence="3" id="KW-0547">Nucleotide-binding</keyword>
<dbReference type="SUPFAM" id="SSF52540">
    <property type="entry name" value="P-loop containing nucleoside triphosphate hydrolases"/>
    <property type="match status" value="1"/>
</dbReference>
<dbReference type="Gene3D" id="1.20.1560.10">
    <property type="entry name" value="ABC transporter type 1, transmembrane domain"/>
    <property type="match status" value="1"/>
</dbReference>
<protein>
    <submittedName>
        <fullName evidence="10">ATP-binding cassette subfamily B protein</fullName>
    </submittedName>
</protein>
<dbReference type="InterPro" id="IPR003439">
    <property type="entry name" value="ABC_transporter-like_ATP-bd"/>
</dbReference>
<feature type="domain" description="ABC transmembrane type-1" evidence="9">
    <location>
        <begin position="45"/>
        <end position="336"/>
    </location>
</feature>
<gene>
    <name evidence="10" type="ORF">ABID41_002186</name>
</gene>
<dbReference type="PANTHER" id="PTHR43394:SF1">
    <property type="entry name" value="ATP-BINDING CASSETTE SUB-FAMILY B MEMBER 10, MITOCHONDRIAL"/>
    <property type="match status" value="1"/>
</dbReference>
<evidence type="ECO:0000313" key="10">
    <source>
        <dbReference type="EMBL" id="MET3527091.1"/>
    </source>
</evidence>
<dbReference type="PROSITE" id="PS50929">
    <property type="entry name" value="ABC_TM1F"/>
    <property type="match status" value="1"/>
</dbReference>
<dbReference type="Proteomes" id="UP001549110">
    <property type="component" value="Unassembled WGS sequence"/>
</dbReference>
<evidence type="ECO:0000256" key="5">
    <source>
        <dbReference type="ARBA" id="ARBA00022989"/>
    </source>
</evidence>
<keyword evidence="4 10" id="KW-0067">ATP-binding</keyword>
<dbReference type="InterPro" id="IPR003593">
    <property type="entry name" value="AAA+_ATPase"/>
</dbReference>
<feature type="transmembrane region" description="Helical" evidence="7">
    <location>
        <begin position="86"/>
        <end position="107"/>
    </location>
</feature>
<comment type="subcellular location">
    <subcellularLocation>
        <location evidence="1">Cell membrane</location>
        <topology evidence="1">Multi-pass membrane protein</topology>
    </subcellularLocation>
</comment>
<dbReference type="InterPro" id="IPR027417">
    <property type="entry name" value="P-loop_NTPase"/>
</dbReference>
<dbReference type="RefSeq" id="WP_354297608.1">
    <property type="nucleotide sequence ID" value="NZ_JBEPLU010000001.1"/>
</dbReference>
<keyword evidence="5 7" id="KW-1133">Transmembrane helix</keyword>
<dbReference type="PROSITE" id="PS50893">
    <property type="entry name" value="ABC_TRANSPORTER_2"/>
    <property type="match status" value="1"/>
</dbReference>
<dbReference type="SMART" id="SM00382">
    <property type="entry name" value="AAA"/>
    <property type="match status" value="1"/>
</dbReference>
<dbReference type="Pfam" id="PF00005">
    <property type="entry name" value="ABC_tran"/>
    <property type="match status" value="1"/>
</dbReference>
<evidence type="ECO:0000256" key="1">
    <source>
        <dbReference type="ARBA" id="ARBA00004651"/>
    </source>
</evidence>
<evidence type="ECO:0000256" key="4">
    <source>
        <dbReference type="ARBA" id="ARBA00022840"/>
    </source>
</evidence>
<keyword evidence="2 7" id="KW-0812">Transmembrane</keyword>
<keyword evidence="6 7" id="KW-0472">Membrane</keyword>
<organism evidence="10 11">
    <name type="scientific">Phenylobacterium koreense</name>
    <dbReference type="NCBI Taxonomy" id="266125"/>
    <lineage>
        <taxon>Bacteria</taxon>
        <taxon>Pseudomonadati</taxon>
        <taxon>Pseudomonadota</taxon>
        <taxon>Alphaproteobacteria</taxon>
        <taxon>Caulobacterales</taxon>
        <taxon>Caulobacteraceae</taxon>
        <taxon>Phenylobacterium</taxon>
    </lineage>
</organism>
<accession>A0ABV2EKH4</accession>
<evidence type="ECO:0000256" key="6">
    <source>
        <dbReference type="ARBA" id="ARBA00023136"/>
    </source>
</evidence>
<dbReference type="InterPro" id="IPR017871">
    <property type="entry name" value="ABC_transporter-like_CS"/>
</dbReference>
<feature type="transmembrane region" description="Helical" evidence="7">
    <location>
        <begin position="163"/>
        <end position="185"/>
    </location>
</feature>
<evidence type="ECO:0000256" key="3">
    <source>
        <dbReference type="ARBA" id="ARBA00022741"/>
    </source>
</evidence>
<feature type="transmembrane region" description="Helical" evidence="7">
    <location>
        <begin position="44"/>
        <end position="66"/>
    </location>
</feature>
<evidence type="ECO:0000313" key="11">
    <source>
        <dbReference type="Proteomes" id="UP001549110"/>
    </source>
</evidence>
<evidence type="ECO:0000256" key="7">
    <source>
        <dbReference type="SAM" id="Phobius"/>
    </source>
</evidence>
<proteinExistence type="predicted"/>
<dbReference type="Gene3D" id="3.40.50.300">
    <property type="entry name" value="P-loop containing nucleotide triphosphate hydrolases"/>
    <property type="match status" value="1"/>
</dbReference>
<dbReference type="Pfam" id="PF00664">
    <property type="entry name" value="ABC_membrane"/>
    <property type="match status" value="1"/>
</dbReference>
<feature type="transmembrane region" description="Helical" evidence="7">
    <location>
        <begin position="278"/>
        <end position="297"/>
    </location>
</feature>